<sequence length="1219" mass="141947">MKIEQLFKKDINREIQGVIKIGKKEQDNIRQELEEYVVTEELTKNFVTFFKAYNRSLEQSTDKVGTWISGFFGSGKSHFLKILSYLLDSTVMIDGKRPVDFFEDKITDPDLLALMHDVSNVPSEVILFNIDSKSEADSKQNKLAIVEVFNKVFNEMRGYSASIPWLAQLEETLDRSGQYQDFKRYFEEETALSWEDGRDEIFFNMDEAIHALEKATEMSEASARSWIENGENNYSISVDSFANRLKNFVDQQAENYHLIFAVDEVGQFISDNTQLMLNLQTVVEDLGKLLKGKVWVLVTSQQDIDSLTEDMSVRDFSKIQGRFNTRVSLSSANADEVIKIRLLEKTSVAKETLVLTYDEQEAALKNKLEFENTATMRFYKDRVDFSDVYPFIPYQFNLLQKVFTSIREHGSAGKHLSDGERNLLESIQQATIGIKNKEIGTLVPFQTFYDSIDQALEASVRSTIIKAYQNESVDSFDVDVLKLLFLIRYIDEMPGTIKNLTTLMLSSINEDTISLSKKISESLLRLQKEYLIQRMGDKYLFLTNEEQDVNREINRIQLPTSELILEAGKSIFDELITMKKYTYQPFEDRRTLQYLFDFSQWIDERAVRNGQLDMGIKIVTAYSEYMEEPEVVALSQRETKIIVQLPREEDFGELRYYLKINHYLRGQSAKTKTPIIQEIHLRKANERGQLQTQIKLKLQSAIENAKIYINGYLIEATGTPVKRIEEGLRSLVESLYSKINYIAVTHTREELEKIILNKERQYLDDEYDYENVLATTEIASYLNQQHQRQLLITLREVIQRYQAVPYGWKELDILVCLIQLMKEEKIHLTLNSRKFDAQEQDFLKNILKKETQEKLVLSVREVISQRKIQSAKTIMSTLFGLNSIGEKEEEMFVFIANRFSKEQKEMERLKLEYRHANFPDKTLVDVTIKQLDILVSIEDSTAFFTYLAENEERLIEQYEELQDIKAFFKSNQKEIYLDAKEKLALYDQDKNYLNNDEMDHLMNTVADILRLSRPYRRMKELPELIDQFNREIVQQLETVSQPISDSIEQDRRDIAKEIAGLLDYASIERIQTTFNFKMNDLEKKVDNSNTVGKLQAYKGESNEIKVVTLRAIESAKRIIYDEQEAARKKQVEEQNRKNNLGLIVEEAESTHKVSSAGKKSETKTLVKAERALIMRQTEILPRQVIEIRNEEDIDQYLTILKGNLMKSLADKYVDFIKLS</sequence>
<evidence type="ECO:0000259" key="2">
    <source>
        <dbReference type="Pfam" id="PF25792"/>
    </source>
</evidence>
<name>A0A1X7MNB5_9LACT</name>
<feature type="domain" description="Probable ATP-binding protein BrxC 4th six-stranded beta-sheet" evidence="3">
    <location>
        <begin position="557"/>
        <end position="731"/>
    </location>
</feature>
<dbReference type="RefSeq" id="WP_085558466.1">
    <property type="nucleotide sequence ID" value="NZ_FOAH01000039.1"/>
</dbReference>
<keyword evidence="5" id="KW-1185">Reference proteome</keyword>
<dbReference type="InterPro" id="IPR027417">
    <property type="entry name" value="P-loop_NTPase"/>
</dbReference>
<feature type="domain" description="Probable ATP-binding protein BrxC winged helix-turn-helix" evidence="1">
    <location>
        <begin position="739"/>
        <end position="861"/>
    </location>
</feature>
<evidence type="ECO:0000313" key="4">
    <source>
        <dbReference type="EMBL" id="SMH26310.1"/>
    </source>
</evidence>
<proteinExistence type="predicted"/>
<dbReference type="InterPro" id="IPR058037">
    <property type="entry name" value="BREX_BrxC_helical"/>
</dbReference>
<accession>A0A1X7MNB5</accession>
<dbReference type="InterPro" id="IPR047679">
    <property type="entry name" value="BREX_BrxC"/>
</dbReference>
<dbReference type="InterPro" id="IPR058036">
    <property type="entry name" value="BREX_BrxC_4th"/>
</dbReference>
<feature type="domain" description="Probable ATP-binding protein BrxC alpha-helical" evidence="2">
    <location>
        <begin position="867"/>
        <end position="990"/>
    </location>
</feature>
<reference evidence="4 5" key="1">
    <citation type="submission" date="2017-04" db="EMBL/GenBank/DDBJ databases">
        <authorList>
            <person name="Afonso C.L."/>
            <person name="Miller P.J."/>
            <person name="Scott M.A."/>
            <person name="Spackman E."/>
            <person name="Goraichik I."/>
            <person name="Dimitrov K.M."/>
            <person name="Suarez D.L."/>
            <person name="Swayne D.E."/>
        </authorList>
    </citation>
    <scope>NUCLEOTIDE SEQUENCE [LARGE SCALE GENOMIC DNA]</scope>
    <source>
        <strain evidence="4 5">LMG26642</strain>
    </source>
</reference>
<evidence type="ECO:0000259" key="1">
    <source>
        <dbReference type="Pfam" id="PF25791"/>
    </source>
</evidence>
<dbReference type="EMBL" id="FXBJ01000002">
    <property type="protein sequence ID" value="SMH26310.1"/>
    <property type="molecule type" value="Genomic_DNA"/>
</dbReference>
<dbReference type="STRING" id="1073423.SAMN04488700_0045"/>
<evidence type="ECO:0000259" key="3">
    <source>
        <dbReference type="Pfam" id="PF25796"/>
    </source>
</evidence>
<gene>
    <name evidence="4" type="ORF">SAMN04488700_0045</name>
</gene>
<organism evidence="4 5">
    <name type="scientific">Carnobacterium iners</name>
    <dbReference type="NCBI Taxonomy" id="1073423"/>
    <lineage>
        <taxon>Bacteria</taxon>
        <taxon>Bacillati</taxon>
        <taxon>Bacillota</taxon>
        <taxon>Bacilli</taxon>
        <taxon>Lactobacillales</taxon>
        <taxon>Carnobacteriaceae</taxon>
        <taxon>Carnobacterium</taxon>
    </lineage>
</organism>
<dbReference type="Pfam" id="PF25796">
    <property type="entry name" value="BREX_BrxC_4th"/>
    <property type="match status" value="1"/>
</dbReference>
<dbReference type="SUPFAM" id="SSF52540">
    <property type="entry name" value="P-loop containing nucleoside triphosphate hydrolases"/>
    <property type="match status" value="2"/>
</dbReference>
<dbReference type="Pfam" id="PF25791">
    <property type="entry name" value="WHD_BREX_BrxC"/>
    <property type="match status" value="1"/>
</dbReference>
<dbReference type="InterPro" id="IPR058038">
    <property type="entry name" value="BREX_BrxC_wHTH"/>
</dbReference>
<dbReference type="Pfam" id="PF25792">
    <property type="entry name" value="BREX_BrxC_helical"/>
    <property type="match status" value="1"/>
</dbReference>
<dbReference type="OrthoDB" id="3201900at2"/>
<dbReference type="Proteomes" id="UP000193435">
    <property type="component" value="Unassembled WGS sequence"/>
</dbReference>
<evidence type="ECO:0000313" key="5">
    <source>
        <dbReference type="Proteomes" id="UP000193435"/>
    </source>
</evidence>
<dbReference type="NCBIfam" id="NF033441">
    <property type="entry name" value="BREX_BrxC"/>
    <property type="match status" value="1"/>
</dbReference>
<dbReference type="AlphaFoldDB" id="A0A1X7MNB5"/>
<evidence type="ECO:0008006" key="6">
    <source>
        <dbReference type="Google" id="ProtNLM"/>
    </source>
</evidence>
<protein>
    <recommendedName>
        <fullName evidence="6">BREX system P-loop protein BrxC</fullName>
    </recommendedName>
</protein>